<dbReference type="InterPro" id="IPR011009">
    <property type="entry name" value="Kinase-like_dom_sf"/>
</dbReference>
<evidence type="ECO:0000259" key="9">
    <source>
        <dbReference type="PROSITE" id="PS50011"/>
    </source>
</evidence>
<dbReference type="PROSITE" id="PS00108">
    <property type="entry name" value="PROTEIN_KINASE_ST"/>
    <property type="match status" value="1"/>
</dbReference>
<name>B2B2X0_PODAN</name>
<proteinExistence type="predicted"/>
<keyword evidence="8" id="KW-0067">ATP-binding</keyword>
<evidence type="ECO:0000256" key="8">
    <source>
        <dbReference type="ARBA" id="ARBA00022840"/>
    </source>
</evidence>
<evidence type="ECO:0000256" key="4">
    <source>
        <dbReference type="ARBA" id="ARBA00022679"/>
    </source>
</evidence>
<dbReference type="GO" id="GO:0034271">
    <property type="term" value="C:phosphatidylinositol 3-kinase complex, class III, type I"/>
    <property type="evidence" value="ECO:0007669"/>
    <property type="project" value="TreeGrafter"/>
</dbReference>
<dbReference type="RefSeq" id="XP_001910321.1">
    <property type="nucleotide sequence ID" value="XM_001910286.1"/>
</dbReference>
<dbReference type="FunFam" id="1.10.510.10:FF:000497">
    <property type="entry name" value="Phosphoinositide 3-kinase regulatory subunit"/>
    <property type="match status" value="1"/>
</dbReference>
<keyword evidence="3" id="KW-0853">WD repeat</keyword>
<keyword evidence="5" id="KW-0677">Repeat</keyword>
<dbReference type="EC" id="2.7.11.1" evidence="1"/>
<dbReference type="GO" id="GO:0004674">
    <property type="term" value="F:protein serine/threonine kinase activity"/>
    <property type="evidence" value="ECO:0007669"/>
    <property type="project" value="UniProtKB-KW"/>
</dbReference>
<dbReference type="KEGG" id="pan:PODANSg7359"/>
<evidence type="ECO:0000256" key="6">
    <source>
        <dbReference type="ARBA" id="ARBA00022741"/>
    </source>
</evidence>
<evidence type="ECO:0000313" key="10">
    <source>
        <dbReference type="EMBL" id="CAP71456.1"/>
    </source>
</evidence>
<feature type="non-terminal residue" evidence="10">
    <location>
        <position position="486"/>
    </location>
</feature>
<keyword evidence="7" id="KW-0418">Kinase</keyword>
<protein>
    <recommendedName>
        <fullName evidence="1">non-specific serine/threonine protein kinase</fullName>
        <ecNumber evidence="1">2.7.11.1</ecNumber>
    </recommendedName>
</protein>
<accession>B2B2X0</accession>
<organism evidence="10">
    <name type="scientific">Podospora anserina (strain S / ATCC MYA-4624 / DSM 980 / FGSC 10383)</name>
    <name type="common">Pleurage anserina</name>
    <dbReference type="NCBI Taxonomy" id="515849"/>
    <lineage>
        <taxon>Eukaryota</taxon>
        <taxon>Fungi</taxon>
        <taxon>Dikarya</taxon>
        <taxon>Ascomycota</taxon>
        <taxon>Pezizomycotina</taxon>
        <taxon>Sordariomycetes</taxon>
        <taxon>Sordariomycetidae</taxon>
        <taxon>Sordariales</taxon>
        <taxon>Podosporaceae</taxon>
        <taxon>Podospora</taxon>
        <taxon>Podospora anserina</taxon>
    </lineage>
</organism>
<dbReference type="GO" id="GO:0016236">
    <property type="term" value="P:macroautophagy"/>
    <property type="evidence" value="ECO:0007669"/>
    <property type="project" value="InterPro"/>
</dbReference>
<dbReference type="GO" id="GO:0034272">
    <property type="term" value="C:phosphatidylinositol 3-kinase complex, class III, type II"/>
    <property type="evidence" value="ECO:0007669"/>
    <property type="project" value="TreeGrafter"/>
</dbReference>
<dbReference type="SMART" id="SM00220">
    <property type="entry name" value="S_TKc"/>
    <property type="match status" value="1"/>
</dbReference>
<dbReference type="SUPFAM" id="SSF48371">
    <property type="entry name" value="ARM repeat"/>
    <property type="match status" value="1"/>
</dbReference>
<dbReference type="InterPro" id="IPR011989">
    <property type="entry name" value="ARM-like"/>
</dbReference>
<dbReference type="InterPro" id="IPR000719">
    <property type="entry name" value="Prot_kinase_dom"/>
</dbReference>
<reference evidence="10" key="1">
    <citation type="journal article" date="2008" name="Genome Biol.">
        <title>The genome sequence of the model ascomycete fungus Podospora anserina.</title>
        <authorList>
            <person name="Espagne E."/>
            <person name="Lespinet O."/>
            <person name="Malagnac F."/>
            <person name="Da Silva C."/>
            <person name="Jaillon O."/>
            <person name="Porcel B.M."/>
            <person name="Couloux A."/>
            <person name="Aury J.-M."/>
            <person name="Segurens B."/>
            <person name="Poulain J."/>
            <person name="Anthouard V."/>
            <person name="Grossetete S."/>
            <person name="Khalili H."/>
            <person name="Coppin E."/>
            <person name="Dequard-Chablat M."/>
            <person name="Picard M."/>
            <person name="Contamine V."/>
            <person name="Arnaise S."/>
            <person name="Bourdais A."/>
            <person name="Berteaux-Lecellier V."/>
            <person name="Gautheret D."/>
            <person name="de Vries R.P."/>
            <person name="Battaglia E."/>
            <person name="Coutinho P.M."/>
            <person name="Danchin E.G.J."/>
            <person name="Henrissat B."/>
            <person name="El Khoury R."/>
            <person name="Sainsard-Chanet A."/>
            <person name="Boivin A."/>
            <person name="Pinan-Lucarre B."/>
            <person name="Sellem C.H."/>
            <person name="Debuchy R."/>
            <person name="Wincker P."/>
            <person name="Weissenbach J."/>
            <person name="Silar P."/>
        </authorList>
    </citation>
    <scope>NUCLEOTIDE SEQUENCE [LARGE SCALE GENOMIC DNA]</scope>
    <source>
        <strain evidence="10">S mat+</strain>
    </source>
</reference>
<dbReference type="InterPro" id="IPR008271">
    <property type="entry name" value="Ser/Thr_kinase_AS"/>
</dbReference>
<reference evidence="10" key="2">
    <citation type="submission" date="2008-07" db="EMBL/GenBank/DDBJ databases">
        <authorList>
            <person name="Genoscope - CEA"/>
        </authorList>
    </citation>
    <scope>NUCLEOTIDE SEQUENCE</scope>
    <source>
        <strain evidence="10">S mat+</strain>
    </source>
</reference>
<dbReference type="GO" id="GO:0006623">
    <property type="term" value="P:protein targeting to vacuole"/>
    <property type="evidence" value="ECO:0007669"/>
    <property type="project" value="TreeGrafter"/>
</dbReference>
<dbReference type="Gene3D" id="1.25.10.10">
    <property type="entry name" value="Leucine-rich Repeat Variant"/>
    <property type="match status" value="1"/>
</dbReference>
<dbReference type="PANTHER" id="PTHR17583">
    <property type="entry name" value="PHOSPHOINOSITIDE 3-KINASE REGULATORY SUBUNIT 4"/>
    <property type="match status" value="1"/>
</dbReference>
<dbReference type="HOGENOM" id="CLU_001696_2_1_1"/>
<dbReference type="GO" id="GO:0005770">
    <property type="term" value="C:late endosome"/>
    <property type="evidence" value="ECO:0007669"/>
    <property type="project" value="TreeGrafter"/>
</dbReference>
<dbReference type="InterPro" id="IPR016024">
    <property type="entry name" value="ARM-type_fold"/>
</dbReference>
<dbReference type="PROSITE" id="PS50011">
    <property type="entry name" value="PROTEIN_KINASE_DOM"/>
    <property type="match status" value="1"/>
</dbReference>
<evidence type="ECO:0000256" key="2">
    <source>
        <dbReference type="ARBA" id="ARBA00022527"/>
    </source>
</evidence>
<evidence type="ECO:0000256" key="5">
    <source>
        <dbReference type="ARBA" id="ARBA00022737"/>
    </source>
</evidence>
<keyword evidence="2" id="KW-0723">Serine/threonine-protein kinase</keyword>
<dbReference type="GeneID" id="6194975"/>
<dbReference type="Pfam" id="PF00069">
    <property type="entry name" value="Pkinase"/>
    <property type="match status" value="1"/>
</dbReference>
<keyword evidence="6" id="KW-0547">Nucleotide-binding</keyword>
<evidence type="ECO:0000256" key="3">
    <source>
        <dbReference type="ARBA" id="ARBA00022574"/>
    </source>
</evidence>
<evidence type="ECO:0000256" key="7">
    <source>
        <dbReference type="ARBA" id="ARBA00022777"/>
    </source>
</evidence>
<dbReference type="GO" id="GO:0045324">
    <property type="term" value="P:late endosome to vacuole transport"/>
    <property type="evidence" value="ECO:0007669"/>
    <property type="project" value="InterPro"/>
</dbReference>
<dbReference type="SUPFAM" id="SSF56112">
    <property type="entry name" value="Protein kinase-like (PK-like)"/>
    <property type="match status" value="1"/>
</dbReference>
<feature type="domain" description="Protein kinase" evidence="9">
    <location>
        <begin position="25"/>
        <end position="305"/>
    </location>
</feature>
<dbReference type="InterPro" id="IPR055231">
    <property type="entry name" value="2AA_helical"/>
</dbReference>
<keyword evidence="4" id="KW-0808">Transferase</keyword>
<dbReference type="GO" id="GO:0005524">
    <property type="term" value="F:ATP binding"/>
    <property type="evidence" value="ECO:0007669"/>
    <property type="project" value="UniProtKB-KW"/>
</dbReference>
<gene>
    <name evidence="10" type="ORF">PODANS_6_1830</name>
</gene>
<dbReference type="VEuPathDB" id="FungiDB:PODANS_6_1830"/>
<dbReference type="GO" id="GO:0071561">
    <property type="term" value="C:nucleus-vacuole junction"/>
    <property type="evidence" value="ECO:0007669"/>
    <property type="project" value="TreeGrafter"/>
</dbReference>
<dbReference type="AlphaFoldDB" id="B2B2X0"/>
<dbReference type="Gene3D" id="1.10.510.10">
    <property type="entry name" value="Transferase(Phosphotransferase) domain 1"/>
    <property type="match status" value="1"/>
</dbReference>
<dbReference type="CDD" id="cd13980">
    <property type="entry name" value="STKc_Vps15"/>
    <property type="match status" value="1"/>
</dbReference>
<sequence>MGQGFSLAAPPAGAAGIDVPELADLVYEKSIGTARFMKSIRARHHDGVVLVKVLIKPYPMSLDKYKEQVLRVRNVLADVPNALPYQRAIETETNGYLIRQFFYNSLYDRLSTRPFLEDIEKRWLAFQLLCAVRDCHDKDIYHGDIKTENTLVTSWNWLYLSDFSSSFKPVMLPEDNPADFSYFFDTSGRRTCYLAPERFVPSGEELDPNAKITWAMDVFSVGCVIAELFLEAPIFSLSQLYKYRKGDYDPGISHLSRIPDKDLREMVGHMIQLDPQKRYSAEQYLEFWKGKVFPAYFYNFLHQYMEVITDLSPGHSSDPAKNVGQADERIERVWSDFDKISYFLGYHNHDTQVEERPVAPRLGLGHFPVRLNIPNNGHSVSSDKQPLADDGTLIFLTLIVSSLRNTARANSKVKACDILLAFSERLTDEAKLDRVLPYLVALLNDKSEIVVISAIRTITQLLDMVRVITPVNAQISLEYIMPRMQV</sequence>
<dbReference type="Pfam" id="PF22956">
    <property type="entry name" value="VPS15-like_hel"/>
    <property type="match status" value="1"/>
</dbReference>
<dbReference type="PANTHER" id="PTHR17583:SF0">
    <property type="entry name" value="PHOSPHOINOSITIDE 3-KINASE REGULATORY SUBUNIT 4"/>
    <property type="match status" value="1"/>
</dbReference>
<dbReference type="OrthoDB" id="242910at2759"/>
<evidence type="ECO:0000256" key="1">
    <source>
        <dbReference type="ARBA" id="ARBA00012513"/>
    </source>
</evidence>
<dbReference type="EMBL" id="CU638744">
    <property type="protein sequence ID" value="CAP71456.1"/>
    <property type="molecule type" value="Genomic_DNA"/>
</dbReference>
<dbReference type="InterPro" id="IPR045162">
    <property type="entry name" value="Vps15-like"/>
</dbReference>